<dbReference type="Proteomes" id="UP001065593">
    <property type="component" value="Unassembled WGS sequence"/>
</dbReference>
<evidence type="ECO:0000256" key="2">
    <source>
        <dbReference type="ARBA" id="ARBA00022448"/>
    </source>
</evidence>
<comment type="similarity">
    <text evidence="9">Belongs to the OXA1/ALB3/YidC family.</text>
</comment>
<organism evidence="12 13">
    <name type="scientific">Lysinibacillus piscis</name>
    <dbReference type="NCBI Taxonomy" id="2518931"/>
    <lineage>
        <taxon>Bacteria</taxon>
        <taxon>Bacillati</taxon>
        <taxon>Bacillota</taxon>
        <taxon>Bacilli</taxon>
        <taxon>Bacillales</taxon>
        <taxon>Bacillaceae</taxon>
        <taxon>Lysinibacillus</taxon>
    </lineage>
</organism>
<dbReference type="PROSITE" id="PS51257">
    <property type="entry name" value="PROKAR_LIPOPROTEIN"/>
    <property type="match status" value="1"/>
</dbReference>
<feature type="transmembrane region" description="Helical" evidence="10">
    <location>
        <begin position="220"/>
        <end position="238"/>
    </location>
</feature>
<keyword evidence="4 9" id="KW-0812">Transmembrane</keyword>
<evidence type="ECO:0000256" key="8">
    <source>
        <dbReference type="ARBA" id="ARBA00023186"/>
    </source>
</evidence>
<evidence type="ECO:0000256" key="10">
    <source>
        <dbReference type="SAM" id="Phobius"/>
    </source>
</evidence>
<evidence type="ECO:0000313" key="12">
    <source>
        <dbReference type="EMBL" id="GLC87963.1"/>
    </source>
</evidence>
<dbReference type="NCBIfam" id="TIGR03592">
    <property type="entry name" value="yidC_oxa1_cterm"/>
    <property type="match status" value="1"/>
</dbReference>
<evidence type="ECO:0000259" key="11">
    <source>
        <dbReference type="Pfam" id="PF02096"/>
    </source>
</evidence>
<dbReference type="InterPro" id="IPR001708">
    <property type="entry name" value="YidC/ALB3/OXA1/COX18"/>
</dbReference>
<comment type="subcellular location">
    <subcellularLocation>
        <location evidence="1">Cell membrane</location>
        <topology evidence="1">Multi-pass membrane protein</topology>
    </subcellularLocation>
    <subcellularLocation>
        <location evidence="9">Membrane</location>
        <topology evidence="9">Multi-pass membrane protein</topology>
    </subcellularLocation>
</comment>
<gene>
    <name evidence="12" type="primary">yidC2</name>
    <name evidence="12" type="ORF">LYSBPC_10900</name>
</gene>
<protein>
    <submittedName>
        <fullName evidence="12">Membrane protein insertase YidC 2</fullName>
    </submittedName>
</protein>
<evidence type="ECO:0000256" key="3">
    <source>
        <dbReference type="ARBA" id="ARBA00022475"/>
    </source>
</evidence>
<name>A0ABQ5NIN9_9BACI</name>
<feature type="transmembrane region" description="Helical" evidence="10">
    <location>
        <begin position="47"/>
        <end position="72"/>
    </location>
</feature>
<dbReference type="PANTHER" id="PTHR12428:SF65">
    <property type="entry name" value="CYTOCHROME C OXIDASE ASSEMBLY PROTEIN COX18, MITOCHONDRIAL"/>
    <property type="match status" value="1"/>
</dbReference>
<keyword evidence="5" id="KW-0653">Protein transport</keyword>
<evidence type="ECO:0000256" key="1">
    <source>
        <dbReference type="ARBA" id="ARBA00004651"/>
    </source>
</evidence>
<dbReference type="Pfam" id="PF02096">
    <property type="entry name" value="60KD_IMP"/>
    <property type="match status" value="1"/>
</dbReference>
<evidence type="ECO:0000256" key="4">
    <source>
        <dbReference type="ARBA" id="ARBA00022692"/>
    </source>
</evidence>
<keyword evidence="3" id="KW-1003">Cell membrane</keyword>
<dbReference type="PANTHER" id="PTHR12428">
    <property type="entry name" value="OXA1"/>
    <property type="match status" value="1"/>
</dbReference>
<evidence type="ECO:0000313" key="13">
    <source>
        <dbReference type="Proteomes" id="UP001065593"/>
    </source>
</evidence>
<feature type="transmembrane region" description="Helical" evidence="10">
    <location>
        <begin position="197"/>
        <end position="214"/>
    </location>
</feature>
<keyword evidence="7 10" id="KW-0472">Membrane</keyword>
<accession>A0ABQ5NIN9</accession>
<feature type="transmembrane region" description="Helical" evidence="10">
    <location>
        <begin position="159"/>
        <end position="185"/>
    </location>
</feature>
<evidence type="ECO:0000256" key="7">
    <source>
        <dbReference type="ARBA" id="ARBA00023136"/>
    </source>
</evidence>
<keyword evidence="6 10" id="KW-1133">Transmembrane helix</keyword>
<reference evidence="12" key="1">
    <citation type="submission" date="2022-08" db="EMBL/GenBank/DDBJ databases">
        <title>Draft genome sequence of Lysinibacillus sp. strain KH24.</title>
        <authorList>
            <person name="Kanbe H."/>
            <person name="Itoh H."/>
        </authorList>
    </citation>
    <scope>NUCLEOTIDE SEQUENCE</scope>
    <source>
        <strain evidence="12">KH24</strain>
    </source>
</reference>
<dbReference type="RefSeq" id="WP_264987678.1">
    <property type="nucleotide sequence ID" value="NZ_BRZA01000001.1"/>
</dbReference>
<dbReference type="PRINTS" id="PR00701">
    <property type="entry name" value="60KDINNERMP"/>
</dbReference>
<feature type="transmembrane region" description="Helical" evidence="10">
    <location>
        <begin position="126"/>
        <end position="147"/>
    </location>
</feature>
<evidence type="ECO:0000256" key="6">
    <source>
        <dbReference type="ARBA" id="ARBA00022989"/>
    </source>
</evidence>
<evidence type="ECO:0000256" key="9">
    <source>
        <dbReference type="RuleBase" id="RU003945"/>
    </source>
</evidence>
<sequence>MKKYYYFVLLAISIVLLTGCAEFNEPITESSAGYWNTWIVWPIVQIIHYLSVITGSYGGGIIAVTVFIRLLILPLTLKQIKHSQKMQDIQPKLKILQTKYQAKDANTQQQYQQELMRTMKESNVNPVSGCLPSIIQMPILIGLYHAISRMNVTPSYEIGSFLMIPLASPSVILAVIAGIAQFIVLKTSPTLTANSQIVAVQYILPLMIFGFGLMSPAAIALYWIISSTITIIQNKILYRERKKTLIVK</sequence>
<evidence type="ECO:0000256" key="5">
    <source>
        <dbReference type="ARBA" id="ARBA00022927"/>
    </source>
</evidence>
<comment type="caution">
    <text evidence="12">The sequence shown here is derived from an EMBL/GenBank/DDBJ whole genome shotgun (WGS) entry which is preliminary data.</text>
</comment>
<keyword evidence="13" id="KW-1185">Reference proteome</keyword>
<proteinExistence type="inferred from homology"/>
<dbReference type="InterPro" id="IPR028055">
    <property type="entry name" value="YidC/Oxa/ALB_C"/>
</dbReference>
<keyword evidence="8" id="KW-0143">Chaperone</keyword>
<dbReference type="CDD" id="cd20070">
    <property type="entry name" value="5TM_YidC_Alb3"/>
    <property type="match status" value="1"/>
</dbReference>
<feature type="domain" description="Membrane insertase YidC/Oxa/ALB C-terminal" evidence="11">
    <location>
        <begin position="57"/>
        <end position="238"/>
    </location>
</feature>
<keyword evidence="2" id="KW-0813">Transport</keyword>
<dbReference type="InterPro" id="IPR047196">
    <property type="entry name" value="YidC_ALB_C"/>
</dbReference>
<dbReference type="EMBL" id="BRZA01000001">
    <property type="protein sequence ID" value="GLC87963.1"/>
    <property type="molecule type" value="Genomic_DNA"/>
</dbReference>